<dbReference type="GO" id="GO:0004252">
    <property type="term" value="F:serine-type endopeptidase activity"/>
    <property type="evidence" value="ECO:0007669"/>
    <property type="project" value="UniProtKB-UniRule"/>
</dbReference>
<dbReference type="RefSeq" id="YP_009402463.1">
    <property type="nucleotide sequence ID" value="NC_035347.1"/>
</dbReference>
<comment type="similarity">
    <text evidence="1 8 12">Belongs to the peptidase S14 family.</text>
</comment>
<dbReference type="HAMAP" id="MF_00444">
    <property type="entry name" value="ClpP"/>
    <property type="match status" value="1"/>
</dbReference>
<dbReference type="GO" id="GO:0009368">
    <property type="term" value="C:endopeptidase Clp complex"/>
    <property type="evidence" value="ECO:0007669"/>
    <property type="project" value="TreeGrafter"/>
</dbReference>
<dbReference type="CDD" id="cd07017">
    <property type="entry name" value="S14_ClpP_2"/>
    <property type="match status" value="1"/>
</dbReference>
<feature type="active site" evidence="9">
    <location>
        <position position="101"/>
    </location>
</feature>
<geneLocation type="chloroplast" evidence="13"/>
<comment type="subcellular location">
    <subcellularLocation>
        <location evidence="8">Plastid</location>
        <location evidence="8">Chloroplast stroma</location>
    </subcellularLocation>
</comment>
<dbReference type="AlphaFoldDB" id="A0A1Z1CEP5"/>
<dbReference type="Pfam" id="PF00574">
    <property type="entry name" value="CLP_protease"/>
    <property type="match status" value="1"/>
</dbReference>
<dbReference type="PRINTS" id="PR00127">
    <property type="entry name" value="CLPPROTEASEP"/>
</dbReference>
<evidence type="ECO:0000256" key="1">
    <source>
        <dbReference type="ARBA" id="ARBA00007039"/>
    </source>
</evidence>
<dbReference type="GO" id="GO:0051117">
    <property type="term" value="F:ATPase binding"/>
    <property type="evidence" value="ECO:0007669"/>
    <property type="project" value="TreeGrafter"/>
</dbReference>
<evidence type="ECO:0000256" key="8">
    <source>
        <dbReference type="HAMAP-Rule" id="MF_00444"/>
    </source>
</evidence>
<dbReference type="PROSITE" id="PS00381">
    <property type="entry name" value="CLP_PROTEASE_SER"/>
    <property type="match status" value="1"/>
</dbReference>
<keyword evidence="2 13" id="KW-0934">Plastid</keyword>
<dbReference type="Gene3D" id="3.90.226.10">
    <property type="entry name" value="2-enoyl-CoA Hydratase, Chain A, domain 1"/>
    <property type="match status" value="1"/>
</dbReference>
<dbReference type="GO" id="GO:0006515">
    <property type="term" value="P:protein quality control for misfolded or incompletely synthesized proteins"/>
    <property type="evidence" value="ECO:0007669"/>
    <property type="project" value="TreeGrafter"/>
</dbReference>
<reference evidence="13" key="2">
    <citation type="journal article" date="2017" name="Tree Genet. Genomes">
        <title>Plastomes of Mimosoideae: structural and size variation, sequence divergence, and phylogenetic implication.</title>
        <authorList>
            <person name="Wang Y.-H."/>
            <person name="Qu X.-J."/>
            <person name="Chen S.-Y."/>
            <person name="Li D.-Z."/>
            <person name="Yi T.-S."/>
        </authorList>
    </citation>
    <scope>NUCLEOTIDE SEQUENCE</scope>
</reference>
<protein>
    <recommendedName>
        <fullName evidence="8 12">ATP-dependent Clp protease proteolytic subunit</fullName>
        <ecNumber evidence="8 11">3.4.21.92</ecNumber>
    </recommendedName>
    <alternativeName>
        <fullName evidence="8">Endopeptidase Clp</fullName>
    </alternativeName>
</protein>
<dbReference type="GeneID" id="33366400"/>
<evidence type="ECO:0000256" key="10">
    <source>
        <dbReference type="PROSITE-ProRule" id="PRU10086"/>
    </source>
</evidence>
<evidence type="ECO:0000256" key="6">
    <source>
        <dbReference type="ARBA" id="ARBA00034021"/>
    </source>
</evidence>
<evidence type="ECO:0000256" key="7">
    <source>
        <dbReference type="ARBA" id="ARBA00055217"/>
    </source>
</evidence>
<evidence type="ECO:0000313" key="14">
    <source>
        <dbReference type="EMBL" id="ATO89171.1"/>
    </source>
</evidence>
<comment type="subunit">
    <text evidence="8">Component of the chloroplastic Clp protease core complex.</text>
</comment>
<keyword evidence="4 8" id="KW-0378">Hydrolase</keyword>
<dbReference type="EMBL" id="KY100268">
    <property type="protein sequence ID" value="ATO89171.1"/>
    <property type="molecule type" value="Genomic_DNA"/>
</dbReference>
<dbReference type="EMBL" id="KX852440">
    <property type="protein sequence ID" value="APA33104.1"/>
    <property type="molecule type" value="Genomic_DNA"/>
</dbReference>
<dbReference type="InterPro" id="IPR023562">
    <property type="entry name" value="ClpP/TepA"/>
</dbReference>
<feature type="active site" evidence="8 10">
    <location>
        <position position="126"/>
    </location>
</feature>
<dbReference type="PANTHER" id="PTHR10381:SF15">
    <property type="entry name" value="CHLOROPLASTIC ATP-DEPENDENT CLP PROTEASE PROTEOLYTIC SUBUNIT 1"/>
    <property type="match status" value="1"/>
</dbReference>
<keyword evidence="5 8" id="KW-0720">Serine protease</keyword>
<dbReference type="GO" id="GO:0009570">
    <property type="term" value="C:chloroplast stroma"/>
    <property type="evidence" value="ECO:0007669"/>
    <property type="project" value="UniProtKB-SubCell"/>
</dbReference>
<dbReference type="EC" id="3.4.21.92" evidence="8 11"/>
<reference evidence="14" key="1">
    <citation type="submission" date="2016-11" db="EMBL/GenBank/DDBJ databases">
        <title>Plastome diversity of six mimosoid legume species from the Hoggar mountains: potential use for phylogenetic and population genetic studies.</title>
        <authorList>
            <person name="Mensous M."/>
            <person name="Van de Paer C."/>
            <person name="Baali-Cherif D."/>
            <person name="Besnard G."/>
        </authorList>
    </citation>
    <scope>NUCLEOTIDE SEQUENCE</scope>
    <source>
        <strain evidence="14">In Zbib 5</strain>
    </source>
</reference>
<evidence type="ECO:0000256" key="3">
    <source>
        <dbReference type="ARBA" id="ARBA00022670"/>
    </source>
</evidence>
<dbReference type="InterPro" id="IPR018215">
    <property type="entry name" value="ClpP_Ser_AS"/>
</dbReference>
<evidence type="ECO:0000256" key="12">
    <source>
        <dbReference type="RuleBase" id="RU003567"/>
    </source>
</evidence>
<evidence type="ECO:0000313" key="13">
    <source>
        <dbReference type="EMBL" id="APA33104.1"/>
    </source>
</evidence>
<dbReference type="FunFam" id="3.90.226.10:FF:000006">
    <property type="entry name" value="ATP-dependent Clp protease proteolytic subunit"/>
    <property type="match status" value="1"/>
</dbReference>
<feature type="active site" description="Nucleophile" evidence="8">
    <location>
        <position position="101"/>
    </location>
</feature>
<evidence type="ECO:0000256" key="11">
    <source>
        <dbReference type="RuleBase" id="RU000549"/>
    </source>
</evidence>
<organism evidence="13">
    <name type="scientific">Faidherbia albida</name>
    <dbReference type="NCBI Taxonomy" id="138055"/>
    <lineage>
        <taxon>Eukaryota</taxon>
        <taxon>Viridiplantae</taxon>
        <taxon>Streptophyta</taxon>
        <taxon>Embryophyta</taxon>
        <taxon>Tracheophyta</taxon>
        <taxon>Spermatophyta</taxon>
        <taxon>Magnoliopsida</taxon>
        <taxon>eudicotyledons</taxon>
        <taxon>Gunneridae</taxon>
        <taxon>Pentapetalae</taxon>
        <taxon>rosids</taxon>
        <taxon>fabids</taxon>
        <taxon>Fabales</taxon>
        <taxon>Fabaceae</taxon>
        <taxon>Caesalpinioideae</taxon>
        <taxon>mimosoid clade</taxon>
        <taxon>Ingeae</taxon>
        <taxon>Faidherbia</taxon>
    </lineage>
</organism>
<dbReference type="GO" id="GO:0004176">
    <property type="term" value="F:ATP-dependent peptidase activity"/>
    <property type="evidence" value="ECO:0007669"/>
    <property type="project" value="InterPro"/>
</dbReference>
<evidence type="ECO:0000256" key="9">
    <source>
        <dbReference type="PROSITE-ProRule" id="PRU10085"/>
    </source>
</evidence>
<dbReference type="InterPro" id="IPR029045">
    <property type="entry name" value="ClpP/crotonase-like_dom_sf"/>
</dbReference>
<keyword evidence="3 8" id="KW-0645">Protease</keyword>
<accession>A0A1Z1CEP5</accession>
<keyword evidence="13" id="KW-0150">Chloroplast</keyword>
<comment type="catalytic activity">
    <reaction evidence="6 8 10">
        <text>Hydrolysis of proteins to small peptides in the presence of ATP and magnesium. alpha-casein is the usual test substrate. In the absence of ATP, only oligopeptides shorter than five residues are hydrolyzed (such as succinyl-Leu-Tyr-|-NHMec, and Leu-Tyr-Leu-|-Tyr-Trp, in which cleavage of the -Tyr-|-Leu- and -Tyr-|-Trp bonds also occurs).</text>
        <dbReference type="EC" id="3.4.21.92"/>
    </reaction>
</comment>
<sequence length="199" mass="22399">MPVGVPKVPFRIPGDEEASWVDLYNRIYRQRLLFLFKELDTETSNHLCGLMVYLSLEDSTKDLHLFVNCPGGWIIPGIALYDVMQTVKADVQTIGLGVAASMGSFILTGGTITKRLALPNVRVMVHQPASVFCRERTAEFVMEIGQISKMRFDIAKTYTQRTGQPLFVIFEDLDRDYFMSAEEAKAHGIVDLVAADKYK</sequence>
<dbReference type="PANTHER" id="PTHR10381">
    <property type="entry name" value="ATP-DEPENDENT CLP PROTEASE PROTEOLYTIC SUBUNIT"/>
    <property type="match status" value="1"/>
</dbReference>
<evidence type="ECO:0000256" key="2">
    <source>
        <dbReference type="ARBA" id="ARBA00022640"/>
    </source>
</evidence>
<dbReference type="InterPro" id="IPR033135">
    <property type="entry name" value="ClpP_His_AS"/>
</dbReference>
<evidence type="ECO:0000256" key="4">
    <source>
        <dbReference type="ARBA" id="ARBA00022801"/>
    </source>
</evidence>
<name>A0A1Z1CEP5_9FABA</name>
<gene>
    <name evidence="8 13" type="primary">clpP</name>
</gene>
<comment type="function">
    <text evidence="7 8">Cleaves peptides in various proteins in a process that requires ATP hydrolysis. Has a chymotrypsin-like activity. Plays a major role in the degradation of misfolded proteins.</text>
</comment>
<proteinExistence type="inferred from homology"/>
<evidence type="ECO:0000256" key="5">
    <source>
        <dbReference type="ARBA" id="ARBA00022825"/>
    </source>
</evidence>
<dbReference type="SUPFAM" id="SSF52096">
    <property type="entry name" value="ClpP/crotonase"/>
    <property type="match status" value="1"/>
</dbReference>
<dbReference type="PROSITE" id="PS00382">
    <property type="entry name" value="CLP_PROTEASE_HIS"/>
    <property type="match status" value="1"/>
</dbReference>
<dbReference type="InterPro" id="IPR001907">
    <property type="entry name" value="ClpP"/>
</dbReference>